<accession>A0A225UP61</accession>
<dbReference type="AlphaFoldDB" id="A0A225UP61"/>
<proteinExistence type="predicted"/>
<keyword evidence="3" id="KW-1185">Reference proteome</keyword>
<feature type="compositionally biased region" description="Low complexity" evidence="1">
    <location>
        <begin position="39"/>
        <end position="50"/>
    </location>
</feature>
<dbReference type="EMBL" id="NBNE01013862">
    <property type="protein sequence ID" value="OWY94773.1"/>
    <property type="molecule type" value="Genomic_DNA"/>
</dbReference>
<name>A0A225UP61_9STRA</name>
<feature type="compositionally biased region" description="Basic and acidic residues" evidence="1">
    <location>
        <begin position="23"/>
        <end position="34"/>
    </location>
</feature>
<dbReference type="Proteomes" id="UP000198211">
    <property type="component" value="Unassembled WGS sequence"/>
</dbReference>
<evidence type="ECO:0000313" key="3">
    <source>
        <dbReference type="Proteomes" id="UP000198211"/>
    </source>
</evidence>
<feature type="region of interest" description="Disordered" evidence="1">
    <location>
        <begin position="83"/>
        <end position="104"/>
    </location>
</feature>
<evidence type="ECO:0000256" key="1">
    <source>
        <dbReference type="SAM" id="MobiDB-lite"/>
    </source>
</evidence>
<gene>
    <name evidence="2" type="ORF">PHMEG_00035405</name>
</gene>
<reference evidence="3" key="1">
    <citation type="submission" date="2017-03" db="EMBL/GenBank/DDBJ databases">
        <title>Phytopthora megakarya and P. palmivora, two closely related causual agents of cacao black pod achieved similar genome size and gene model numbers by different mechanisms.</title>
        <authorList>
            <person name="Ali S."/>
            <person name="Shao J."/>
            <person name="Larry D.J."/>
            <person name="Kronmiller B."/>
            <person name="Shen D."/>
            <person name="Strem M.D."/>
            <person name="Melnick R.L."/>
            <person name="Guiltinan M.J."/>
            <person name="Tyler B.M."/>
            <person name="Meinhardt L.W."/>
            <person name="Bailey B.A."/>
        </authorList>
    </citation>
    <scope>NUCLEOTIDE SEQUENCE [LARGE SCALE GENOMIC DNA]</scope>
    <source>
        <strain evidence="3">zdho120</strain>
    </source>
</reference>
<protein>
    <recommendedName>
        <fullName evidence="4">Eukaryotic/viral aspartic protease</fullName>
    </recommendedName>
</protein>
<comment type="caution">
    <text evidence="2">The sequence shown here is derived from an EMBL/GenBank/DDBJ whole genome shotgun (WGS) entry which is preliminary data.</text>
</comment>
<evidence type="ECO:0000313" key="2">
    <source>
        <dbReference type="EMBL" id="OWY94773.1"/>
    </source>
</evidence>
<feature type="region of interest" description="Disordered" evidence="1">
    <location>
        <begin position="1"/>
        <end position="54"/>
    </location>
</feature>
<evidence type="ECO:0008006" key="4">
    <source>
        <dbReference type="Google" id="ProtNLM"/>
    </source>
</evidence>
<organism evidence="2 3">
    <name type="scientific">Phytophthora megakarya</name>
    <dbReference type="NCBI Taxonomy" id="4795"/>
    <lineage>
        <taxon>Eukaryota</taxon>
        <taxon>Sar</taxon>
        <taxon>Stramenopiles</taxon>
        <taxon>Oomycota</taxon>
        <taxon>Peronosporomycetes</taxon>
        <taxon>Peronosporales</taxon>
        <taxon>Peronosporaceae</taxon>
        <taxon>Phytophthora</taxon>
    </lineage>
</organism>
<sequence length="185" mass="20177">MSLGPSGDITREQAGSTAGRTGSPEKPDRQEKRQIPAGRTTPTTNSTRSSNRLDEYFQIAMNRFLKEQSLVTAQPPPLGMQDIDMESVGTPDPDSWGYDPDDLGIPTCPGHNSDRASVATAAIGSGESEFRPSSNLKEFTGKDIDEDRARAWIGKVKSAFQRDLATEEEKYPTFSDLMVGIDLHA</sequence>